<accession>A0A061G4V7</accession>
<proteinExistence type="predicted"/>
<protein>
    <submittedName>
        <fullName evidence="1">Uncharacterized protein</fullName>
    </submittedName>
</protein>
<sequence length="96" mass="11289">MQTKILVLSKKTGLHLFFPSIHKANMNLVNNRILHWKRVLLISILQNKRIQRWDIPKESCGNYTFFKSLTLNPHLKENIHKNNSMEGKEHLGLDCI</sequence>
<organism evidence="1 2">
    <name type="scientific">Theobroma cacao</name>
    <name type="common">Cacao</name>
    <name type="synonym">Cocoa</name>
    <dbReference type="NCBI Taxonomy" id="3641"/>
    <lineage>
        <taxon>Eukaryota</taxon>
        <taxon>Viridiplantae</taxon>
        <taxon>Streptophyta</taxon>
        <taxon>Embryophyta</taxon>
        <taxon>Tracheophyta</taxon>
        <taxon>Spermatophyta</taxon>
        <taxon>Magnoliopsida</taxon>
        <taxon>eudicotyledons</taxon>
        <taxon>Gunneridae</taxon>
        <taxon>Pentapetalae</taxon>
        <taxon>rosids</taxon>
        <taxon>malvids</taxon>
        <taxon>Malvales</taxon>
        <taxon>Malvaceae</taxon>
        <taxon>Byttnerioideae</taxon>
        <taxon>Theobroma</taxon>
    </lineage>
</organism>
<evidence type="ECO:0000313" key="1">
    <source>
        <dbReference type="EMBL" id="EOY24182.1"/>
    </source>
</evidence>
<dbReference type="Proteomes" id="UP000026915">
    <property type="component" value="Chromosome 3"/>
</dbReference>
<dbReference type="InParanoid" id="A0A061G4V7"/>
<reference evidence="1 2" key="1">
    <citation type="journal article" date="2013" name="Genome Biol.">
        <title>The genome sequence of the most widely cultivated cacao type and its use to identify candidate genes regulating pod color.</title>
        <authorList>
            <person name="Motamayor J.C."/>
            <person name="Mockaitis K."/>
            <person name="Schmutz J."/>
            <person name="Haiminen N."/>
            <person name="Iii D.L."/>
            <person name="Cornejo O."/>
            <person name="Findley S.D."/>
            <person name="Zheng P."/>
            <person name="Utro F."/>
            <person name="Royaert S."/>
            <person name="Saski C."/>
            <person name="Jenkins J."/>
            <person name="Podicheti R."/>
            <person name="Zhao M."/>
            <person name="Scheffler B.E."/>
            <person name="Stack J.C."/>
            <person name="Feltus F.A."/>
            <person name="Mustiga G.M."/>
            <person name="Amores F."/>
            <person name="Phillips W."/>
            <person name="Marelli J.P."/>
            <person name="May G.D."/>
            <person name="Shapiro H."/>
            <person name="Ma J."/>
            <person name="Bustamante C.D."/>
            <person name="Schnell R.J."/>
            <person name="Main D."/>
            <person name="Gilbert D."/>
            <person name="Parida L."/>
            <person name="Kuhn D.N."/>
        </authorList>
    </citation>
    <scope>NUCLEOTIDE SEQUENCE [LARGE SCALE GENOMIC DNA]</scope>
    <source>
        <strain evidence="2">cv. Matina 1-6</strain>
    </source>
</reference>
<name>A0A061G4V7_THECC</name>
<evidence type="ECO:0000313" key="2">
    <source>
        <dbReference type="Proteomes" id="UP000026915"/>
    </source>
</evidence>
<dbReference type="EMBL" id="CM001881">
    <property type="protein sequence ID" value="EOY24182.1"/>
    <property type="molecule type" value="Genomic_DNA"/>
</dbReference>
<dbReference type="AlphaFoldDB" id="A0A061G4V7"/>
<dbReference type="HOGENOM" id="CLU_2363862_0_0_1"/>
<dbReference type="Gramene" id="EOY24182">
    <property type="protein sequence ID" value="EOY24182"/>
    <property type="gene ID" value="TCM_015853"/>
</dbReference>
<gene>
    <name evidence="1" type="ORF">TCM_015853</name>
</gene>
<keyword evidence="2" id="KW-1185">Reference proteome</keyword>